<reference evidence="1" key="1">
    <citation type="submission" date="2013-05" db="EMBL/GenBank/DDBJ databases">
        <authorList>
            <person name="Yim A.K.Y."/>
            <person name="Chan T.F."/>
            <person name="Ji K.M."/>
            <person name="Liu X.Y."/>
            <person name="Zhou J.W."/>
            <person name="Li R.Q."/>
            <person name="Yang K.Y."/>
            <person name="Li J."/>
            <person name="Li M."/>
            <person name="Law P.T.W."/>
            <person name="Wu Y.L."/>
            <person name="Cai Z.L."/>
            <person name="Qin H."/>
            <person name="Bao Y."/>
            <person name="Leung R.K.K."/>
            <person name="Ng P.K.S."/>
            <person name="Zou J."/>
            <person name="Zhong X.J."/>
            <person name="Ran P.X."/>
            <person name="Zhong N.S."/>
            <person name="Liu Z.G."/>
            <person name="Tsui S.K.W."/>
        </authorList>
    </citation>
    <scope>NUCLEOTIDE SEQUENCE</scope>
    <source>
        <strain evidence="1">Derf</strain>
        <tissue evidence="1">Whole organism</tissue>
    </source>
</reference>
<proteinExistence type="predicted"/>
<dbReference type="Proteomes" id="UP000790347">
    <property type="component" value="Unassembled WGS sequence"/>
</dbReference>
<sequence length="23" mass="2688">MTIVNFIFALCPEDPKYFNRIVG</sequence>
<reference evidence="1" key="2">
    <citation type="journal article" date="2022" name="Res Sq">
        <title>Comparative Genomics Reveals Insights into the Divergent Evolution of Astigmatic Mites and Household Pest Adaptations.</title>
        <authorList>
            <person name="Xiong Q."/>
            <person name="Wan A.T.-Y."/>
            <person name="Liu X.-Y."/>
            <person name="Fung C.S.-H."/>
            <person name="Xiao X."/>
            <person name="Malainual N."/>
            <person name="Hou J."/>
            <person name="Wang L."/>
            <person name="Wang M."/>
            <person name="Yang K."/>
            <person name="Cui Y."/>
            <person name="Leung E."/>
            <person name="Nong W."/>
            <person name="Shin S.-K."/>
            <person name="Au S."/>
            <person name="Jeong K.Y."/>
            <person name="Chew F.T."/>
            <person name="Hui J."/>
            <person name="Leung T.F."/>
            <person name="Tungtrongchitr A."/>
            <person name="Zhong N."/>
            <person name="Liu Z."/>
            <person name="Tsui S."/>
        </authorList>
    </citation>
    <scope>NUCLEOTIDE SEQUENCE</scope>
    <source>
        <strain evidence="1">Derf</strain>
        <tissue evidence="1">Whole organism</tissue>
    </source>
</reference>
<accession>A0A922L3E1</accession>
<organism evidence="1 2">
    <name type="scientific">Dermatophagoides farinae</name>
    <name type="common">American house dust mite</name>
    <dbReference type="NCBI Taxonomy" id="6954"/>
    <lineage>
        <taxon>Eukaryota</taxon>
        <taxon>Metazoa</taxon>
        <taxon>Ecdysozoa</taxon>
        <taxon>Arthropoda</taxon>
        <taxon>Chelicerata</taxon>
        <taxon>Arachnida</taxon>
        <taxon>Acari</taxon>
        <taxon>Acariformes</taxon>
        <taxon>Sarcoptiformes</taxon>
        <taxon>Astigmata</taxon>
        <taxon>Psoroptidia</taxon>
        <taxon>Analgoidea</taxon>
        <taxon>Pyroglyphidae</taxon>
        <taxon>Dermatophagoidinae</taxon>
        <taxon>Dermatophagoides</taxon>
    </lineage>
</organism>
<gene>
    <name evidence="1" type="ORF">DERF_007651</name>
</gene>
<dbReference type="EMBL" id="ASGP02000003">
    <property type="protein sequence ID" value="KAH9516943.1"/>
    <property type="molecule type" value="Genomic_DNA"/>
</dbReference>
<dbReference type="AlphaFoldDB" id="A0A922L3E1"/>
<comment type="caution">
    <text evidence="1">The sequence shown here is derived from an EMBL/GenBank/DDBJ whole genome shotgun (WGS) entry which is preliminary data.</text>
</comment>
<evidence type="ECO:0000313" key="1">
    <source>
        <dbReference type="EMBL" id="KAH9516943.1"/>
    </source>
</evidence>
<keyword evidence="2" id="KW-1185">Reference proteome</keyword>
<protein>
    <submittedName>
        <fullName evidence="1">Uncharacterized protein</fullName>
    </submittedName>
</protein>
<name>A0A922L3E1_DERFA</name>
<evidence type="ECO:0000313" key="2">
    <source>
        <dbReference type="Proteomes" id="UP000790347"/>
    </source>
</evidence>